<evidence type="ECO:0000313" key="2">
    <source>
        <dbReference type="EMBL" id="UOE44969.1"/>
    </source>
</evidence>
<dbReference type="RefSeq" id="WP_243557173.1">
    <property type="nucleotide sequence ID" value="NZ_CP094528.1"/>
</dbReference>
<name>A0ABY4C1S5_9MICO</name>
<proteinExistence type="predicted"/>
<evidence type="ECO:0000313" key="3">
    <source>
        <dbReference type="Proteomes" id="UP000832097"/>
    </source>
</evidence>
<reference evidence="2 3" key="1">
    <citation type="submission" date="2022-03" db="EMBL/GenBank/DDBJ databases">
        <title>Mucilaginibacter sp. isolated from the gut of Protaetia brevitarsis seulensis larvae.</title>
        <authorList>
            <person name="Won M."/>
            <person name="Kim S.-J."/>
            <person name="Kwon S.-W."/>
        </authorList>
    </citation>
    <scope>NUCLEOTIDE SEQUENCE [LARGE SCALE GENOMIC DNA]</scope>
    <source>
        <strain evidence="2 3">CFWR-12</strain>
    </source>
</reference>
<dbReference type="Pfam" id="PF08808">
    <property type="entry name" value="RES"/>
    <property type="match status" value="1"/>
</dbReference>
<accession>A0ABY4C1S5</accession>
<protein>
    <submittedName>
        <fullName evidence="2">RES family NAD+ phosphorylase</fullName>
    </submittedName>
</protein>
<keyword evidence="3" id="KW-1185">Reference proteome</keyword>
<dbReference type="InterPro" id="IPR014914">
    <property type="entry name" value="RES_dom"/>
</dbReference>
<sequence length="207" mass="21774">MTREQVAQQLPASDLDLTDFPSAWLNPTATLARAHSADRNAGWFSSNLGGRFDLPAPDGTCYLADGVLVALREALGVVTLNRSVPATDVDARAVTLLTNVAGRFAGVSLPEAASFSVTSELTSMTPYAVPQAWARAFRAADFDGIRYGSRFTPGAATSWALFGEAGAHPIGTTVEVITGREACKRAGLNVLEGPPRSSDLTKVEPPV</sequence>
<evidence type="ECO:0000259" key="1">
    <source>
        <dbReference type="Pfam" id="PF08808"/>
    </source>
</evidence>
<feature type="domain" description="RES" evidence="1">
    <location>
        <begin position="33"/>
        <end position="165"/>
    </location>
</feature>
<dbReference type="Proteomes" id="UP000832097">
    <property type="component" value="Chromosome"/>
</dbReference>
<organism evidence="2 3">
    <name type="scientific">Agromyces larvae</name>
    <dbReference type="NCBI Taxonomy" id="2929802"/>
    <lineage>
        <taxon>Bacteria</taxon>
        <taxon>Bacillati</taxon>
        <taxon>Actinomycetota</taxon>
        <taxon>Actinomycetes</taxon>
        <taxon>Micrococcales</taxon>
        <taxon>Microbacteriaceae</taxon>
        <taxon>Agromyces</taxon>
    </lineage>
</organism>
<gene>
    <name evidence="2" type="ORF">MTO99_04090</name>
</gene>
<dbReference type="EMBL" id="CP094528">
    <property type="protein sequence ID" value="UOE44969.1"/>
    <property type="molecule type" value="Genomic_DNA"/>
</dbReference>